<dbReference type="InterPro" id="IPR036162">
    <property type="entry name" value="Resolvase-like_N_sf"/>
</dbReference>
<feature type="domain" description="Resolvase/invertase-type recombinase catalytic" evidence="1">
    <location>
        <begin position="6"/>
        <end position="158"/>
    </location>
</feature>
<dbReference type="RefSeq" id="WP_425346150.1">
    <property type="nucleotide sequence ID" value="NZ_JBGUBD010000007.1"/>
</dbReference>
<reference evidence="2 3" key="1">
    <citation type="submission" date="2024-08" db="EMBL/GenBank/DDBJ databases">
        <title>Whole-genome sequencing of halo(alkali)philic microorganisms from hypersaline lakes.</title>
        <authorList>
            <person name="Sorokin D.Y."/>
            <person name="Merkel A.Y."/>
            <person name="Messina E."/>
            <person name="Yakimov M."/>
        </authorList>
    </citation>
    <scope>NUCLEOTIDE SEQUENCE [LARGE SCALE GENOMIC DNA]</scope>
    <source>
        <strain evidence="2 3">AB-hyl4</strain>
    </source>
</reference>
<protein>
    <submittedName>
        <fullName evidence="2">Recombinase family protein</fullName>
    </submittedName>
</protein>
<dbReference type="PANTHER" id="PTHR30461:SF23">
    <property type="entry name" value="DNA RECOMBINASE-RELATED"/>
    <property type="match status" value="1"/>
</dbReference>
<dbReference type="Gene3D" id="3.90.1750.20">
    <property type="entry name" value="Putative Large Serine Recombinase, Chain B, Domain 2"/>
    <property type="match status" value="1"/>
</dbReference>
<evidence type="ECO:0000313" key="3">
    <source>
        <dbReference type="Proteomes" id="UP001575105"/>
    </source>
</evidence>
<sequence>MGSKATALAYLRVSGRGQVDGDGFHRQRHAIDKYAKAHGLTIAGEYRDEGVTGTAESFDRPGLTDMLVRIKANGVRVVLVERSDRLARDLVVGEIILREFKDLGVSVIEAEGGNDLTAGDDDPTRVLIRQVLGAVSQFEKSVIVSKLRAARERQRRTTGRCEGRKPFGFYEGEPEVIERIAAMRRKPKGRKRMSYAEIAEALNAEGVTTRNGGPWKPGTVYAIVKRERPSLAGA</sequence>
<dbReference type="CDD" id="cd00338">
    <property type="entry name" value="Ser_Recombinase"/>
    <property type="match status" value="1"/>
</dbReference>
<dbReference type="InterPro" id="IPR011109">
    <property type="entry name" value="DNA_bind_recombinase_dom"/>
</dbReference>
<organism evidence="2 3">
    <name type="scientific">Natronomicrosphaera hydrolytica</name>
    <dbReference type="NCBI Taxonomy" id="3242702"/>
    <lineage>
        <taxon>Bacteria</taxon>
        <taxon>Pseudomonadati</taxon>
        <taxon>Planctomycetota</taxon>
        <taxon>Phycisphaerae</taxon>
        <taxon>Phycisphaerales</taxon>
        <taxon>Phycisphaeraceae</taxon>
        <taxon>Natronomicrosphaera</taxon>
    </lineage>
</organism>
<evidence type="ECO:0000313" key="2">
    <source>
        <dbReference type="EMBL" id="MFA9479226.1"/>
    </source>
</evidence>
<dbReference type="Proteomes" id="UP001575105">
    <property type="component" value="Unassembled WGS sequence"/>
</dbReference>
<dbReference type="SMART" id="SM00857">
    <property type="entry name" value="Resolvase"/>
    <property type="match status" value="1"/>
</dbReference>
<dbReference type="InterPro" id="IPR006119">
    <property type="entry name" value="Resolv_N"/>
</dbReference>
<dbReference type="Pfam" id="PF00239">
    <property type="entry name" value="Resolvase"/>
    <property type="match status" value="1"/>
</dbReference>
<name>A0ABV4U6R3_9BACT</name>
<accession>A0ABV4U6R3</accession>
<comment type="caution">
    <text evidence="2">The sequence shown here is derived from an EMBL/GenBank/DDBJ whole genome shotgun (WGS) entry which is preliminary data.</text>
</comment>
<dbReference type="SUPFAM" id="SSF53041">
    <property type="entry name" value="Resolvase-like"/>
    <property type="match status" value="1"/>
</dbReference>
<proteinExistence type="predicted"/>
<dbReference type="Pfam" id="PF07508">
    <property type="entry name" value="Recombinase"/>
    <property type="match status" value="1"/>
</dbReference>
<keyword evidence="3" id="KW-1185">Reference proteome</keyword>
<dbReference type="InterPro" id="IPR038109">
    <property type="entry name" value="DNA_bind_recomb_sf"/>
</dbReference>
<dbReference type="PROSITE" id="PS51736">
    <property type="entry name" value="RECOMBINASES_3"/>
    <property type="match status" value="1"/>
</dbReference>
<dbReference type="InterPro" id="IPR050639">
    <property type="entry name" value="SSR_resolvase"/>
</dbReference>
<evidence type="ECO:0000259" key="1">
    <source>
        <dbReference type="PROSITE" id="PS51736"/>
    </source>
</evidence>
<dbReference type="PANTHER" id="PTHR30461">
    <property type="entry name" value="DNA-INVERTASE FROM LAMBDOID PROPHAGE"/>
    <property type="match status" value="1"/>
</dbReference>
<dbReference type="Gene3D" id="3.40.50.1390">
    <property type="entry name" value="Resolvase, N-terminal catalytic domain"/>
    <property type="match status" value="1"/>
</dbReference>
<dbReference type="EMBL" id="JBGUBD010000007">
    <property type="protein sequence ID" value="MFA9479226.1"/>
    <property type="molecule type" value="Genomic_DNA"/>
</dbReference>
<gene>
    <name evidence="2" type="ORF">ACERK3_13120</name>
</gene>